<accession>A0A918WLZ0</accession>
<gene>
    <name evidence="4" type="ORF">GCM10007100_22390</name>
</gene>
<dbReference type="Pfam" id="PF02894">
    <property type="entry name" value="GFO_IDH_MocA_C"/>
    <property type="match status" value="1"/>
</dbReference>
<reference evidence="4" key="2">
    <citation type="submission" date="2020-09" db="EMBL/GenBank/DDBJ databases">
        <authorList>
            <person name="Sun Q."/>
            <person name="Kim S."/>
        </authorList>
    </citation>
    <scope>NUCLEOTIDE SEQUENCE</scope>
    <source>
        <strain evidence="4">KCTC 12988</strain>
    </source>
</reference>
<feature type="domain" description="Gfo/Idh/MocA-like oxidoreductase C-terminal" evidence="3">
    <location>
        <begin position="140"/>
        <end position="362"/>
    </location>
</feature>
<sequence>MIKIMSLKIGVIGAGGMLQYHGAGFLQAGAEVAAVADMNLAAAEAAAAQWGGGKAFASVEEMLEKGDIDAVSVIVPNKFHAPLAIQCLDAGKHVFCEKPPALNASEVELMIAAAEKSGKRLMFNFNNRARPESQAMMGYVRDGSVGTINSAQAQWVRRTGIPGFGGWFTTKELSGGGPVIDLLHMIDLALYFMGYPEPAHMLAQTFDDFITNKDFKGPWGIPDRADGVTDVEAAAHGFVTFKTGQVLSLRNSWAEMIERETVSVVFQGTKAGGKVERLFNVDGFDETAVDTCELYVQEQGQSVDRTIKTLPCEDMGRIASAANFVQAVEGTAEPLNSPHEALVLMKIIDGLYQSAETGAPVSF</sequence>
<evidence type="ECO:0000313" key="4">
    <source>
        <dbReference type="EMBL" id="GHC55358.1"/>
    </source>
</evidence>
<dbReference type="GO" id="GO:0016491">
    <property type="term" value="F:oxidoreductase activity"/>
    <property type="evidence" value="ECO:0007669"/>
    <property type="project" value="UniProtKB-KW"/>
</dbReference>
<reference evidence="4" key="1">
    <citation type="journal article" date="2014" name="Int. J. Syst. Evol. Microbiol.">
        <title>Complete genome sequence of Corynebacterium casei LMG S-19264T (=DSM 44701T), isolated from a smear-ripened cheese.</title>
        <authorList>
            <consortium name="US DOE Joint Genome Institute (JGI-PGF)"/>
            <person name="Walter F."/>
            <person name="Albersmeier A."/>
            <person name="Kalinowski J."/>
            <person name="Ruckert C."/>
        </authorList>
    </citation>
    <scope>NUCLEOTIDE SEQUENCE</scope>
    <source>
        <strain evidence="4">KCTC 12988</strain>
    </source>
</reference>
<evidence type="ECO:0000259" key="3">
    <source>
        <dbReference type="Pfam" id="PF02894"/>
    </source>
</evidence>
<dbReference type="Gene3D" id="3.30.360.10">
    <property type="entry name" value="Dihydrodipicolinate Reductase, domain 2"/>
    <property type="match status" value="1"/>
</dbReference>
<evidence type="ECO:0000259" key="2">
    <source>
        <dbReference type="Pfam" id="PF01408"/>
    </source>
</evidence>
<evidence type="ECO:0000313" key="5">
    <source>
        <dbReference type="Proteomes" id="UP000644507"/>
    </source>
</evidence>
<dbReference type="Gene3D" id="3.40.50.720">
    <property type="entry name" value="NAD(P)-binding Rossmann-like Domain"/>
    <property type="match status" value="1"/>
</dbReference>
<dbReference type="InterPro" id="IPR000683">
    <property type="entry name" value="Gfo/Idh/MocA-like_OxRdtase_N"/>
</dbReference>
<dbReference type="InterPro" id="IPR004104">
    <property type="entry name" value="Gfo/Idh/MocA-like_OxRdtase_C"/>
</dbReference>
<dbReference type="Pfam" id="PF01408">
    <property type="entry name" value="GFO_IDH_MocA"/>
    <property type="match status" value="1"/>
</dbReference>
<keyword evidence="5" id="KW-1185">Reference proteome</keyword>
<evidence type="ECO:0000256" key="1">
    <source>
        <dbReference type="ARBA" id="ARBA00023002"/>
    </source>
</evidence>
<dbReference type="EMBL" id="BMXI01000009">
    <property type="protein sequence ID" value="GHC55358.1"/>
    <property type="molecule type" value="Genomic_DNA"/>
</dbReference>
<protein>
    <submittedName>
        <fullName evidence="4">Oxidoreductase</fullName>
    </submittedName>
</protein>
<name>A0A918WLZ0_9BACT</name>
<dbReference type="SUPFAM" id="SSF51735">
    <property type="entry name" value="NAD(P)-binding Rossmann-fold domains"/>
    <property type="match status" value="1"/>
</dbReference>
<dbReference type="GO" id="GO:0000166">
    <property type="term" value="F:nucleotide binding"/>
    <property type="evidence" value="ECO:0007669"/>
    <property type="project" value="InterPro"/>
</dbReference>
<feature type="domain" description="Gfo/Idh/MocA-like oxidoreductase N-terminal" evidence="2">
    <location>
        <begin position="7"/>
        <end position="125"/>
    </location>
</feature>
<keyword evidence="1" id="KW-0560">Oxidoreductase</keyword>
<dbReference type="PANTHER" id="PTHR43818">
    <property type="entry name" value="BCDNA.GH03377"/>
    <property type="match status" value="1"/>
</dbReference>
<dbReference type="SUPFAM" id="SSF55347">
    <property type="entry name" value="Glyceraldehyde-3-phosphate dehydrogenase-like, C-terminal domain"/>
    <property type="match status" value="1"/>
</dbReference>
<dbReference type="InterPro" id="IPR036291">
    <property type="entry name" value="NAD(P)-bd_dom_sf"/>
</dbReference>
<comment type="caution">
    <text evidence="4">The sequence shown here is derived from an EMBL/GenBank/DDBJ whole genome shotgun (WGS) entry which is preliminary data.</text>
</comment>
<dbReference type="InterPro" id="IPR050463">
    <property type="entry name" value="Gfo/Idh/MocA_oxidrdct_glycsds"/>
</dbReference>
<proteinExistence type="predicted"/>
<organism evidence="4 5">
    <name type="scientific">Roseibacillus persicicus</name>
    <dbReference type="NCBI Taxonomy" id="454148"/>
    <lineage>
        <taxon>Bacteria</taxon>
        <taxon>Pseudomonadati</taxon>
        <taxon>Verrucomicrobiota</taxon>
        <taxon>Verrucomicrobiia</taxon>
        <taxon>Verrucomicrobiales</taxon>
        <taxon>Verrucomicrobiaceae</taxon>
        <taxon>Roseibacillus</taxon>
    </lineage>
</organism>
<dbReference type="Proteomes" id="UP000644507">
    <property type="component" value="Unassembled WGS sequence"/>
</dbReference>
<dbReference type="PANTHER" id="PTHR43818:SF11">
    <property type="entry name" value="BCDNA.GH03377"/>
    <property type="match status" value="1"/>
</dbReference>
<dbReference type="AlphaFoldDB" id="A0A918WLZ0"/>